<dbReference type="Proteomes" id="UP001259832">
    <property type="component" value="Unassembled WGS sequence"/>
</dbReference>
<feature type="compositionally biased region" description="Basic residues" evidence="1">
    <location>
        <begin position="190"/>
        <end position="200"/>
    </location>
</feature>
<name>A0AAD9GKP0_9STRA</name>
<dbReference type="AlphaFoldDB" id="A0AAD9GKP0"/>
<evidence type="ECO:0000256" key="1">
    <source>
        <dbReference type="SAM" id="MobiDB-lite"/>
    </source>
</evidence>
<accession>A0AAD9GKP0</accession>
<feature type="region of interest" description="Disordered" evidence="1">
    <location>
        <begin position="1"/>
        <end position="30"/>
    </location>
</feature>
<feature type="compositionally biased region" description="Basic and acidic residues" evidence="1">
    <location>
        <begin position="161"/>
        <end position="182"/>
    </location>
</feature>
<reference evidence="2" key="1">
    <citation type="submission" date="2023-08" db="EMBL/GenBank/DDBJ databases">
        <title>Reference Genome Resource for the Citrus Pathogen Phytophthora citrophthora.</title>
        <authorList>
            <person name="Moller H."/>
            <person name="Coetzee B."/>
            <person name="Rose L.J."/>
            <person name="Van Niekerk J.M."/>
        </authorList>
    </citation>
    <scope>NUCLEOTIDE SEQUENCE</scope>
    <source>
        <strain evidence="2">STE-U-9442</strain>
    </source>
</reference>
<evidence type="ECO:0000313" key="3">
    <source>
        <dbReference type="Proteomes" id="UP001259832"/>
    </source>
</evidence>
<feature type="compositionally biased region" description="Basic residues" evidence="1">
    <location>
        <begin position="132"/>
        <end position="149"/>
    </location>
</feature>
<keyword evidence="3" id="KW-1185">Reference proteome</keyword>
<sequence length="200" mass="21180">MSGHVAFTMRSPIQRHSPFGPAPPGLESSDLILTRDSMDSITTLLEQNPTTGIAVGGALVAAAVGLTAAKALGGKSTPVEATTAPKKKKNKNKGKKKTAAAPADKENAADINLEEFVDDGPDSEEEEAIRAEKRKLKLKQKKKNAKAKQRAAATSSGKPAVDTDKEKEKKKAAAAALKKDAEDGWETVVNKKKTTKPKQQ</sequence>
<gene>
    <name evidence="2" type="ORF">P3T76_008271</name>
</gene>
<organism evidence="2 3">
    <name type="scientific">Phytophthora citrophthora</name>
    <dbReference type="NCBI Taxonomy" id="4793"/>
    <lineage>
        <taxon>Eukaryota</taxon>
        <taxon>Sar</taxon>
        <taxon>Stramenopiles</taxon>
        <taxon>Oomycota</taxon>
        <taxon>Peronosporomycetes</taxon>
        <taxon>Peronosporales</taxon>
        <taxon>Peronosporaceae</taxon>
        <taxon>Phytophthora</taxon>
    </lineage>
</organism>
<feature type="region of interest" description="Disordered" evidence="1">
    <location>
        <begin position="71"/>
        <end position="200"/>
    </location>
</feature>
<feature type="compositionally biased region" description="Basic residues" evidence="1">
    <location>
        <begin position="85"/>
        <end position="98"/>
    </location>
</feature>
<protein>
    <submittedName>
        <fullName evidence="2">Uncharacterized protein</fullName>
    </submittedName>
</protein>
<proteinExistence type="predicted"/>
<dbReference type="EMBL" id="JASMQC010000015">
    <property type="protein sequence ID" value="KAK1939948.1"/>
    <property type="molecule type" value="Genomic_DNA"/>
</dbReference>
<comment type="caution">
    <text evidence="2">The sequence shown here is derived from an EMBL/GenBank/DDBJ whole genome shotgun (WGS) entry which is preliminary data.</text>
</comment>
<evidence type="ECO:0000313" key="2">
    <source>
        <dbReference type="EMBL" id="KAK1939948.1"/>
    </source>
</evidence>
<feature type="compositionally biased region" description="Acidic residues" evidence="1">
    <location>
        <begin position="112"/>
        <end position="127"/>
    </location>
</feature>